<keyword evidence="2" id="KW-1185">Reference proteome</keyword>
<dbReference type="RefSeq" id="WP_306927922.1">
    <property type="nucleotide sequence ID" value="NZ_JAUTBL010000001.1"/>
</dbReference>
<accession>A0ABU0UE36</accession>
<comment type="caution">
    <text evidence="1">The sequence shown here is derived from an EMBL/GenBank/DDBJ whole genome shotgun (WGS) entry which is preliminary data.</text>
</comment>
<gene>
    <name evidence="1" type="ORF">QE408_000290</name>
</gene>
<dbReference type="EMBL" id="JAUTBL010000001">
    <property type="protein sequence ID" value="MDQ1183168.1"/>
    <property type="molecule type" value="Genomic_DNA"/>
</dbReference>
<evidence type="ECO:0000313" key="1">
    <source>
        <dbReference type="EMBL" id="MDQ1183168.1"/>
    </source>
</evidence>
<evidence type="ECO:0000313" key="2">
    <source>
        <dbReference type="Proteomes" id="UP001224781"/>
    </source>
</evidence>
<sequence length="52" mass="5994">MSAYEPIIINGKTVFVPVQQQPQPLPLQAATKPNAPYVKHVGKKYCERKNWW</sequence>
<dbReference type="Proteomes" id="UP001224781">
    <property type="component" value="Unassembled WGS sequence"/>
</dbReference>
<proteinExistence type="predicted"/>
<protein>
    <submittedName>
        <fullName evidence="1">Uncharacterized protein</fullName>
    </submittedName>
</protein>
<organism evidence="1 2">
    <name type="scientific">Agrobacterium larrymoorei</name>
    <dbReference type="NCBI Taxonomy" id="160699"/>
    <lineage>
        <taxon>Bacteria</taxon>
        <taxon>Pseudomonadati</taxon>
        <taxon>Pseudomonadota</taxon>
        <taxon>Alphaproteobacteria</taxon>
        <taxon>Hyphomicrobiales</taxon>
        <taxon>Rhizobiaceae</taxon>
        <taxon>Rhizobium/Agrobacterium group</taxon>
        <taxon>Agrobacterium</taxon>
    </lineage>
</organism>
<reference evidence="1 2" key="1">
    <citation type="submission" date="2023-07" db="EMBL/GenBank/DDBJ databases">
        <title>Functional and genomic diversity of the sorghum phyllosphere microbiome.</title>
        <authorList>
            <person name="Shade A."/>
        </authorList>
    </citation>
    <scope>NUCLEOTIDE SEQUENCE [LARGE SCALE GENOMIC DNA]</scope>
    <source>
        <strain evidence="1 2">SORGH_AS_1126</strain>
    </source>
</reference>
<name>A0ABU0UE36_9HYPH</name>